<sequence length="197" mass="21126">MKKFLAITALVFGLGVQAQQTKETKKESGIELIPKAGINFANQSIKNVNGEKSKISFQAGLGVNIQTGVKNFSIQPEVNFISKGTKFKNSFGNETYNFNYIEVPVLAKYSFGPVYVNAGPSIGFLMGKSDKIKAVYGKTKTIDFGVQMGAGIAIPAGPGKMIIDGRYNLGLSNISDEKGVDVKNRGFTVSLGYAIPL</sequence>
<protein>
    <submittedName>
        <fullName evidence="2">PorT family protein</fullName>
    </submittedName>
</protein>
<evidence type="ECO:0000259" key="1">
    <source>
        <dbReference type="Pfam" id="PF13568"/>
    </source>
</evidence>
<gene>
    <name evidence="2" type="ORF">C1634_002315</name>
</gene>
<evidence type="ECO:0000313" key="2">
    <source>
        <dbReference type="EMBL" id="PWN65597.1"/>
    </source>
</evidence>
<comment type="caution">
    <text evidence="2">The sequence shown here is derived from an EMBL/GenBank/DDBJ whole genome shotgun (WGS) entry which is preliminary data.</text>
</comment>
<accession>A0A316WWE7</accession>
<organism evidence="2 3">
    <name type="scientific">Chryseobacterium viscerum</name>
    <dbReference type="NCBI Taxonomy" id="1037377"/>
    <lineage>
        <taxon>Bacteria</taxon>
        <taxon>Pseudomonadati</taxon>
        <taxon>Bacteroidota</taxon>
        <taxon>Flavobacteriia</taxon>
        <taxon>Flavobacteriales</taxon>
        <taxon>Weeksellaceae</taxon>
        <taxon>Chryseobacterium group</taxon>
        <taxon>Chryseobacterium</taxon>
    </lineage>
</organism>
<dbReference type="Proteomes" id="UP000236413">
    <property type="component" value="Unassembled WGS sequence"/>
</dbReference>
<dbReference type="Pfam" id="PF13568">
    <property type="entry name" value="OMP_b-brl_2"/>
    <property type="match status" value="1"/>
</dbReference>
<dbReference type="EMBL" id="PPEG02000001">
    <property type="protein sequence ID" value="PWN65597.1"/>
    <property type="molecule type" value="Genomic_DNA"/>
</dbReference>
<proteinExistence type="predicted"/>
<name>A0A316WWE7_9FLAO</name>
<feature type="domain" description="Outer membrane protein beta-barrel" evidence="1">
    <location>
        <begin position="17"/>
        <end position="175"/>
    </location>
</feature>
<dbReference type="AlphaFoldDB" id="A0A316WWE7"/>
<evidence type="ECO:0000313" key="3">
    <source>
        <dbReference type="Proteomes" id="UP000236413"/>
    </source>
</evidence>
<dbReference type="InterPro" id="IPR025665">
    <property type="entry name" value="Beta-barrel_OMP_2"/>
</dbReference>
<reference evidence="2 3" key="1">
    <citation type="submission" date="2018-04" db="EMBL/GenBank/DDBJ databases">
        <title>Chryseobacterium oncorhynchi 701B-08T from rainbow trout, and Chryseobacterium viscerum 687B-08T from diseased fish.</title>
        <authorList>
            <person name="Jeong J.-J."/>
            <person name="Lee Y.J."/>
            <person name="Pathiraja D."/>
            <person name="Park B."/>
            <person name="Choi I.-G."/>
            <person name="Kim K.D."/>
        </authorList>
    </citation>
    <scope>NUCLEOTIDE SEQUENCE [LARGE SCALE GENOMIC DNA]</scope>
    <source>
        <strain evidence="2 3">687B-08</strain>
    </source>
</reference>
<dbReference type="RefSeq" id="WP_103231153.1">
    <property type="nucleotide sequence ID" value="NZ_PPEG02000001.1"/>
</dbReference>